<dbReference type="PANTHER" id="PTHR13847:SF281">
    <property type="entry name" value="FAD DEPENDENT OXIDOREDUCTASE DOMAIN-CONTAINING PROTEIN"/>
    <property type="match status" value="1"/>
</dbReference>
<evidence type="ECO:0000313" key="3">
    <source>
        <dbReference type="EMBL" id="SSC66917.1"/>
    </source>
</evidence>
<organism evidence="3 4">
    <name type="scientific">Ciceribacter selenitireducens ATCC BAA-1503</name>
    <dbReference type="NCBI Taxonomy" id="1336235"/>
    <lineage>
        <taxon>Bacteria</taxon>
        <taxon>Pseudomonadati</taxon>
        <taxon>Pseudomonadota</taxon>
        <taxon>Alphaproteobacteria</taxon>
        <taxon>Hyphomicrobiales</taxon>
        <taxon>Rhizobiaceae</taxon>
        <taxon>Ciceribacter</taxon>
    </lineage>
</organism>
<dbReference type="Gene3D" id="3.30.9.10">
    <property type="entry name" value="D-Amino Acid Oxidase, subunit A, domain 2"/>
    <property type="match status" value="1"/>
</dbReference>
<dbReference type="InterPro" id="IPR036188">
    <property type="entry name" value="FAD/NAD-bd_sf"/>
</dbReference>
<sequence length="428" mass="46092">MTPLHFSQPLWRRPPRALFAGEPISSPERVDLTVIGGGLQGLSTAYAAARRGLSVRVIEARELGEGASGLNGGQVIAGLKQDPDWLMQHFGQARGSALVDFAAGAADAVFDLIQTEGLDVEHVRSGWIQAAHTPAALVAAEERNRQWRARGADVMLLNGAEVALLTGASGYLGGWLDRRGGTIDPLAFVFELARLATQSGARIATATRAIGLRREGADWLVDTSAGYPVRSRSVVVATNAYSDRLVAGLARSLLPLHSFQIATAPLPPDLRETILPHGQAVSDSRRIVVYYRKSPDGRLVFGGRGRMAEPKNETDWDHLQRAMLRLFPALEGVTIEHRWFGRVAMTPDQLPHVHEPERGLLAVAGCQGRGVGLMTALGPRLVDYIQGGDPAALPLPLTPIRPIPFHSLRALGVGVAIAWYRMLDGMEG</sequence>
<dbReference type="Pfam" id="PF01266">
    <property type="entry name" value="DAO"/>
    <property type="match status" value="1"/>
</dbReference>
<dbReference type="AlphaFoldDB" id="A0A376AGX5"/>
<dbReference type="Gene3D" id="3.50.50.60">
    <property type="entry name" value="FAD/NAD(P)-binding domain"/>
    <property type="match status" value="1"/>
</dbReference>
<dbReference type="RefSeq" id="WP_115669621.1">
    <property type="nucleotide sequence ID" value="NZ_UEYP01000003.1"/>
</dbReference>
<dbReference type="EMBL" id="UEYP01000003">
    <property type="protein sequence ID" value="SSC66917.1"/>
    <property type="molecule type" value="Genomic_DNA"/>
</dbReference>
<proteinExistence type="predicted"/>
<evidence type="ECO:0000256" key="1">
    <source>
        <dbReference type="ARBA" id="ARBA00023002"/>
    </source>
</evidence>
<dbReference type="Proteomes" id="UP000254764">
    <property type="component" value="Unassembled WGS sequence"/>
</dbReference>
<keyword evidence="4" id="KW-1185">Reference proteome</keyword>
<dbReference type="GO" id="GO:0016491">
    <property type="term" value="F:oxidoreductase activity"/>
    <property type="evidence" value="ECO:0007669"/>
    <property type="project" value="UniProtKB-KW"/>
</dbReference>
<name>A0A376AGX5_9HYPH</name>
<dbReference type="SUPFAM" id="SSF51905">
    <property type="entry name" value="FAD/NAD(P)-binding domain"/>
    <property type="match status" value="1"/>
</dbReference>
<feature type="domain" description="FAD dependent oxidoreductase" evidence="2">
    <location>
        <begin position="31"/>
        <end position="381"/>
    </location>
</feature>
<keyword evidence="1" id="KW-0560">Oxidoreductase</keyword>
<dbReference type="PANTHER" id="PTHR13847">
    <property type="entry name" value="SARCOSINE DEHYDROGENASE-RELATED"/>
    <property type="match status" value="1"/>
</dbReference>
<evidence type="ECO:0000259" key="2">
    <source>
        <dbReference type="Pfam" id="PF01266"/>
    </source>
</evidence>
<protein>
    <recommendedName>
        <fullName evidence="2">FAD dependent oxidoreductase domain-containing protein</fullName>
    </recommendedName>
</protein>
<reference evidence="4" key="1">
    <citation type="submission" date="2018-07" db="EMBL/GenBank/DDBJ databases">
        <authorList>
            <person name="Peiro R."/>
            <person name="Begona"/>
            <person name="Cbmso G."/>
            <person name="Lopez M."/>
            <person name="Gonzalez S."/>
        </authorList>
    </citation>
    <scope>NUCLEOTIDE SEQUENCE [LARGE SCALE GENOMIC DNA]</scope>
</reference>
<dbReference type="InterPro" id="IPR006076">
    <property type="entry name" value="FAD-dep_OxRdtase"/>
</dbReference>
<dbReference type="OrthoDB" id="9814969at2"/>
<gene>
    <name evidence="3" type="ORF">RHIZ70_2625</name>
</gene>
<evidence type="ECO:0000313" key="4">
    <source>
        <dbReference type="Proteomes" id="UP000254764"/>
    </source>
</evidence>
<dbReference type="STRING" id="1336235.GCA_000518785_02163"/>
<accession>A0A376AGX5</accession>
<dbReference type="GO" id="GO:0005737">
    <property type="term" value="C:cytoplasm"/>
    <property type="evidence" value="ECO:0007669"/>
    <property type="project" value="TreeGrafter"/>
</dbReference>